<dbReference type="NCBIfam" id="TIGR00073">
    <property type="entry name" value="hypB"/>
    <property type="match status" value="1"/>
</dbReference>
<keyword evidence="4" id="KW-0547">Nucleotide-binding</keyword>
<comment type="caution">
    <text evidence="9">The sequence shown here is derived from an EMBL/GenBank/DDBJ whole genome shotgun (WGS) entry which is preliminary data.</text>
</comment>
<dbReference type="InterPro" id="IPR004392">
    <property type="entry name" value="Hyd_mat_HypB"/>
</dbReference>
<evidence type="ECO:0000256" key="7">
    <source>
        <dbReference type="ARBA" id="ARBA00023134"/>
    </source>
</evidence>
<sequence length="248" mass="26662">MCGTCGCGDGTAARIIDFDHGHGHEHTHSRTVSLEVDLLAKNDELAAANRAWLADRGIFAVNLMSSPGAGKTTLLERTVRELAGRVPVAVLEGDQETALDAARIRATGCRVVQVNTGAGCHLDAQMVRRGLDTLRPPDGSLVFIENVGNLVCPALFDLGESARVVIASVTEGADKPLKYPHMFRAAQLLLINKVDLLPYVDFDPEECTAAARRANPAVEVVRTSATTGDGLHSWLEWLDRRRSRCATG</sequence>
<name>A0ABP9QLZ0_9PSEU</name>
<evidence type="ECO:0000259" key="8">
    <source>
        <dbReference type="Pfam" id="PF02492"/>
    </source>
</evidence>
<protein>
    <submittedName>
        <fullName evidence="9">Hydrogenase nickel incorporation protein HypB</fullName>
    </submittedName>
</protein>
<reference evidence="10" key="1">
    <citation type="journal article" date="2019" name="Int. J. Syst. Evol. Microbiol.">
        <title>The Global Catalogue of Microorganisms (GCM) 10K type strain sequencing project: providing services to taxonomists for standard genome sequencing and annotation.</title>
        <authorList>
            <consortium name="The Broad Institute Genomics Platform"/>
            <consortium name="The Broad Institute Genome Sequencing Center for Infectious Disease"/>
            <person name="Wu L."/>
            <person name="Ma J."/>
        </authorList>
    </citation>
    <scope>NUCLEOTIDE SEQUENCE [LARGE SCALE GENOMIC DNA]</scope>
    <source>
        <strain evidence="10">JCM 18303</strain>
    </source>
</reference>
<dbReference type="InterPro" id="IPR027417">
    <property type="entry name" value="P-loop_NTPase"/>
</dbReference>
<keyword evidence="5" id="KW-0378">Hydrolase</keyword>
<keyword evidence="2" id="KW-0533">Nickel</keyword>
<organism evidence="9 10">
    <name type="scientific">Pseudonocardia eucalypti</name>
    <dbReference type="NCBI Taxonomy" id="648755"/>
    <lineage>
        <taxon>Bacteria</taxon>
        <taxon>Bacillati</taxon>
        <taxon>Actinomycetota</taxon>
        <taxon>Actinomycetes</taxon>
        <taxon>Pseudonocardiales</taxon>
        <taxon>Pseudonocardiaceae</taxon>
        <taxon>Pseudonocardia</taxon>
    </lineage>
</organism>
<dbReference type="InterPro" id="IPR003495">
    <property type="entry name" value="CobW/HypB/UreG_nucleotide-bd"/>
</dbReference>
<keyword evidence="3" id="KW-0479">Metal-binding</keyword>
<evidence type="ECO:0000256" key="2">
    <source>
        <dbReference type="ARBA" id="ARBA00022596"/>
    </source>
</evidence>
<dbReference type="PANTHER" id="PTHR30134:SF2">
    <property type="entry name" value="HYDROGENASE MATURATION FACTOR HYPB"/>
    <property type="match status" value="1"/>
</dbReference>
<dbReference type="Gene3D" id="3.40.50.300">
    <property type="entry name" value="P-loop containing nucleotide triphosphate hydrolases"/>
    <property type="match status" value="1"/>
</dbReference>
<proteinExistence type="inferred from homology"/>
<feature type="domain" description="CobW/HypB/UreG nucleotide-binding" evidence="8">
    <location>
        <begin position="61"/>
        <end position="221"/>
    </location>
</feature>
<comment type="similarity">
    <text evidence="1">Belongs to the SIMIBI class G3E GTPase family. HypB/HupM subfamily.</text>
</comment>
<dbReference type="PANTHER" id="PTHR30134">
    <property type="entry name" value="HYDROGENASE PROTEIN ASSEMBLY PROTEIN, NICKEL CHAPERONE"/>
    <property type="match status" value="1"/>
</dbReference>
<keyword evidence="7" id="KW-0342">GTP-binding</keyword>
<evidence type="ECO:0000256" key="1">
    <source>
        <dbReference type="ARBA" id="ARBA00006211"/>
    </source>
</evidence>
<evidence type="ECO:0000256" key="5">
    <source>
        <dbReference type="ARBA" id="ARBA00022801"/>
    </source>
</evidence>
<dbReference type="Pfam" id="PF02492">
    <property type="entry name" value="cobW"/>
    <property type="match status" value="1"/>
</dbReference>
<dbReference type="Proteomes" id="UP001428817">
    <property type="component" value="Unassembled WGS sequence"/>
</dbReference>
<dbReference type="RefSeq" id="WP_185062313.1">
    <property type="nucleotide sequence ID" value="NZ_BAABJP010000030.1"/>
</dbReference>
<dbReference type="EMBL" id="BAABJP010000030">
    <property type="protein sequence ID" value="GAA5164091.1"/>
    <property type="molecule type" value="Genomic_DNA"/>
</dbReference>
<gene>
    <name evidence="9" type="primary">hypB</name>
    <name evidence="9" type="ORF">GCM10023321_52030</name>
</gene>
<dbReference type="CDD" id="cd05390">
    <property type="entry name" value="HypB"/>
    <property type="match status" value="1"/>
</dbReference>
<dbReference type="PIRSF" id="PIRSF005624">
    <property type="entry name" value="Ni-bind_GTPase"/>
    <property type="match status" value="1"/>
</dbReference>
<evidence type="ECO:0000256" key="3">
    <source>
        <dbReference type="ARBA" id="ARBA00022723"/>
    </source>
</evidence>
<dbReference type="SUPFAM" id="SSF52540">
    <property type="entry name" value="P-loop containing nucleoside triphosphate hydrolases"/>
    <property type="match status" value="1"/>
</dbReference>
<evidence type="ECO:0000256" key="4">
    <source>
        <dbReference type="ARBA" id="ARBA00022741"/>
    </source>
</evidence>
<evidence type="ECO:0000313" key="9">
    <source>
        <dbReference type="EMBL" id="GAA5164091.1"/>
    </source>
</evidence>
<keyword evidence="6" id="KW-0862">Zinc</keyword>
<keyword evidence="10" id="KW-1185">Reference proteome</keyword>
<evidence type="ECO:0000313" key="10">
    <source>
        <dbReference type="Proteomes" id="UP001428817"/>
    </source>
</evidence>
<accession>A0ABP9QLZ0</accession>
<evidence type="ECO:0000256" key="6">
    <source>
        <dbReference type="ARBA" id="ARBA00022833"/>
    </source>
</evidence>